<name>A0A2N9LDN9_9BACT</name>
<proteinExistence type="predicted"/>
<dbReference type="AlphaFoldDB" id="A0A2N9LDN9"/>
<dbReference type="Proteomes" id="UP000239735">
    <property type="component" value="Unassembled WGS sequence"/>
</dbReference>
<gene>
    <name evidence="2" type="ORF">SBA5_300035</name>
</gene>
<reference evidence="3" key="1">
    <citation type="submission" date="2018-02" db="EMBL/GenBank/DDBJ databases">
        <authorList>
            <person name="Hausmann B."/>
        </authorList>
    </citation>
    <scope>NUCLEOTIDE SEQUENCE [LARGE SCALE GENOMIC DNA]</scope>
    <source>
        <strain evidence="3">Peat soil MAG SbA5</strain>
    </source>
</reference>
<evidence type="ECO:0000313" key="2">
    <source>
        <dbReference type="EMBL" id="SPE21391.1"/>
    </source>
</evidence>
<accession>A0A2N9LDN9</accession>
<dbReference type="EMBL" id="OKRB01000087">
    <property type="protein sequence ID" value="SPE21391.1"/>
    <property type="molecule type" value="Genomic_DNA"/>
</dbReference>
<evidence type="ECO:0000256" key="1">
    <source>
        <dbReference type="SAM" id="MobiDB-lite"/>
    </source>
</evidence>
<sequence>MGQGDIPNSGEGTVQSGPETDFEPSAGSTSPAPALYPQRKGHNFFTIGLQGIHCTYE</sequence>
<feature type="region of interest" description="Disordered" evidence="1">
    <location>
        <begin position="1"/>
        <end position="39"/>
    </location>
</feature>
<evidence type="ECO:0000313" key="3">
    <source>
        <dbReference type="Proteomes" id="UP000239735"/>
    </source>
</evidence>
<protein>
    <submittedName>
        <fullName evidence="2">Uncharacterized protein</fullName>
    </submittedName>
</protein>
<organism evidence="2 3">
    <name type="scientific">Candidatus Sulfuritelmatomonas gaucii</name>
    <dbReference type="NCBI Taxonomy" id="2043161"/>
    <lineage>
        <taxon>Bacteria</taxon>
        <taxon>Pseudomonadati</taxon>
        <taxon>Acidobacteriota</taxon>
        <taxon>Terriglobia</taxon>
        <taxon>Terriglobales</taxon>
        <taxon>Acidobacteriaceae</taxon>
        <taxon>Candidatus Sulfuritelmatomonas</taxon>
    </lineage>
</organism>